<organism evidence="1 2">
    <name type="scientific">Kibdelosporangium aridum</name>
    <dbReference type="NCBI Taxonomy" id="2030"/>
    <lineage>
        <taxon>Bacteria</taxon>
        <taxon>Bacillati</taxon>
        <taxon>Actinomycetota</taxon>
        <taxon>Actinomycetes</taxon>
        <taxon>Pseudonocardiales</taxon>
        <taxon>Pseudonocardiaceae</taxon>
        <taxon>Kibdelosporangium</taxon>
    </lineage>
</organism>
<dbReference type="InterPro" id="IPR047722">
    <property type="entry name" value="STM4015-like"/>
</dbReference>
<protein>
    <recommendedName>
        <fullName evidence="3">Cytoplasmic protein</fullName>
    </recommendedName>
</protein>
<dbReference type="NCBIfam" id="NF038076">
    <property type="entry name" value="fam_STM4015"/>
    <property type="match status" value="1"/>
</dbReference>
<accession>A0A1Y5Y0D2</accession>
<dbReference type="Proteomes" id="UP000192674">
    <property type="component" value="Unassembled WGS sequence"/>
</dbReference>
<dbReference type="AlphaFoldDB" id="A0A1Y5Y0D2"/>
<dbReference type="SUPFAM" id="SSF52047">
    <property type="entry name" value="RNI-like"/>
    <property type="match status" value="1"/>
</dbReference>
<evidence type="ECO:0008006" key="3">
    <source>
        <dbReference type="Google" id="ProtNLM"/>
    </source>
</evidence>
<reference evidence="1" key="1">
    <citation type="submission" date="2017-04" db="EMBL/GenBank/DDBJ databases">
        <authorList>
            <person name="Afonso C.L."/>
            <person name="Miller P.J."/>
            <person name="Scott M.A."/>
            <person name="Spackman E."/>
            <person name="Goraichik I."/>
            <person name="Dimitrov K.M."/>
            <person name="Suarez D.L."/>
            <person name="Swayne D.E."/>
        </authorList>
    </citation>
    <scope>NUCLEOTIDE SEQUENCE [LARGE SCALE GENOMIC DNA]</scope>
    <source>
        <strain evidence="1">DSM 43828</strain>
    </source>
</reference>
<evidence type="ECO:0000313" key="1">
    <source>
        <dbReference type="EMBL" id="SMD21482.1"/>
    </source>
</evidence>
<evidence type="ECO:0000313" key="2">
    <source>
        <dbReference type="Proteomes" id="UP000192674"/>
    </source>
</evidence>
<dbReference type="RefSeq" id="WP_084430839.1">
    <property type="nucleotide sequence ID" value="NZ_FWXV01000007.1"/>
</dbReference>
<dbReference type="InterPro" id="IPR032675">
    <property type="entry name" value="LRR_dom_sf"/>
</dbReference>
<dbReference type="Gene3D" id="3.80.10.10">
    <property type="entry name" value="Ribonuclease Inhibitor"/>
    <property type="match status" value="1"/>
</dbReference>
<name>A0A1Y5Y0D2_KIBAR</name>
<gene>
    <name evidence="1" type="ORF">SAMN05661093_06860</name>
</gene>
<keyword evidence="2" id="KW-1185">Reference proteome</keyword>
<proteinExistence type="predicted"/>
<sequence length="314" mass="35100">MTVNQHLTTFHGMNVVTFPEETTEAWRPPAEPVAWRLAIEPWDGDESFPELWDRFMSTVDPSTVTAVVIGQWAEPGDDIRSAIVIERILQARDKMPALTGIFLGDMISEENEISWIEQSDVTPLLENLPALTELGIRGGDGLVLKPVRHTNLRTLIIETGGLPREVVSAVAQCDFPALRELRLWLGVHEYGGNWRPEDLEPLLAGAKFPSLRELGLQNSDKQDKVCELVADSAVVRQLTTLDLSMGVLTDKGGEHLLSLTHLTNLDLTHHYLSKEMRKQILQTLPPAGVRVILDDPQEPDHYDGEPYYYTAVAE</sequence>
<dbReference type="EMBL" id="FWXV01000007">
    <property type="protein sequence ID" value="SMD21482.1"/>
    <property type="molecule type" value="Genomic_DNA"/>
</dbReference>
<dbReference type="OrthoDB" id="9781345at2"/>